<dbReference type="Pfam" id="PF07167">
    <property type="entry name" value="PhaC_N"/>
    <property type="match status" value="1"/>
</dbReference>
<dbReference type="EMBL" id="ASHL01000011">
    <property type="protein sequence ID" value="EPD12351.1"/>
    <property type="molecule type" value="Genomic_DNA"/>
</dbReference>
<feature type="domain" description="Poly-beta-hydroxybutyrate polymerase N-terminal" evidence="5">
    <location>
        <begin position="87"/>
        <end position="253"/>
    </location>
</feature>
<dbReference type="PANTHER" id="PTHR36837">
    <property type="entry name" value="POLY(3-HYDROXYALKANOATE) POLYMERASE SUBUNIT PHAC"/>
    <property type="match status" value="1"/>
</dbReference>
<dbReference type="GO" id="GO:0016746">
    <property type="term" value="F:acyltransferase activity"/>
    <property type="evidence" value="ECO:0007669"/>
    <property type="project" value="UniProtKB-KW"/>
</dbReference>
<keyword evidence="2" id="KW-0963">Cytoplasm</keyword>
<evidence type="ECO:0000259" key="5">
    <source>
        <dbReference type="Pfam" id="PF07167"/>
    </source>
</evidence>
<dbReference type="GO" id="GO:0042619">
    <property type="term" value="P:poly-hydroxybutyrate biosynthetic process"/>
    <property type="evidence" value="ECO:0007669"/>
    <property type="project" value="InterPro"/>
</dbReference>
<dbReference type="InterPro" id="IPR029058">
    <property type="entry name" value="AB_hydrolase_fold"/>
</dbReference>
<dbReference type="AlphaFoldDB" id="A0AB33YYT4"/>
<evidence type="ECO:0000256" key="4">
    <source>
        <dbReference type="ARBA" id="ARBA00023315"/>
    </source>
</evidence>
<dbReference type="InterPro" id="IPR010963">
    <property type="entry name" value="PHA_synth_I"/>
</dbReference>
<dbReference type="SUPFAM" id="SSF53474">
    <property type="entry name" value="alpha/beta-Hydrolases"/>
    <property type="match status" value="1"/>
</dbReference>
<name>A0AB33YYT4_9GAMM</name>
<keyword evidence="4" id="KW-0012">Acyltransferase</keyword>
<accession>A0AB33YYT4</accession>
<keyword evidence="6" id="KW-0472">Membrane</keyword>
<keyword evidence="6" id="KW-0812">Transmembrane</keyword>
<proteinExistence type="predicted"/>
<evidence type="ECO:0000313" key="6">
    <source>
        <dbReference type="EMBL" id="EPD12351.1"/>
    </source>
</evidence>
<comment type="caution">
    <text evidence="6">The sequence shown here is derived from an EMBL/GenBank/DDBJ whole genome shotgun (WGS) entry which is preliminary data.</text>
</comment>
<dbReference type="RefSeq" id="WP_015005224.1">
    <property type="nucleotide sequence ID" value="NZ_FQZJ01000006.1"/>
</dbReference>
<dbReference type="PANTHER" id="PTHR36837:SF5">
    <property type="entry name" value="POLY-3-HYDROXYBUTYRATE SYNTHASE"/>
    <property type="match status" value="1"/>
</dbReference>
<dbReference type="NCBIfam" id="TIGR01838">
    <property type="entry name" value="PHA_synth_I"/>
    <property type="match status" value="1"/>
</dbReference>
<evidence type="ECO:0000313" key="7">
    <source>
        <dbReference type="Proteomes" id="UP000015462"/>
    </source>
</evidence>
<dbReference type="InterPro" id="IPR010941">
    <property type="entry name" value="PhaC_N"/>
</dbReference>
<evidence type="ECO:0000256" key="3">
    <source>
        <dbReference type="ARBA" id="ARBA00022679"/>
    </source>
</evidence>
<dbReference type="InterPro" id="IPR051321">
    <property type="entry name" value="PHA/PHB_synthase"/>
</dbReference>
<dbReference type="GO" id="GO:0005737">
    <property type="term" value="C:cytoplasm"/>
    <property type="evidence" value="ECO:0007669"/>
    <property type="project" value="UniProtKB-SubCell"/>
</dbReference>
<dbReference type="Gene3D" id="3.40.50.1820">
    <property type="entry name" value="alpha/beta hydrolase"/>
    <property type="match status" value="1"/>
</dbReference>
<gene>
    <name evidence="6" type="ORF">L196_10309</name>
</gene>
<protein>
    <submittedName>
        <fullName evidence="6">Poly-beta-hydroxybutyrate polymerase transmembrane protein</fullName>
    </submittedName>
</protein>
<sequence>MDDKSPQEIFEKMAEKGHNMFKDFSAAESKEMLSQFGNAWNTIVTRAMESPEEWVKTMSGFYQDQFNLWINMFNPASQSTVHPERGDRRFSGDEWEESPVHNYLKQSYLLSSRWLTGLVENSTLDEKTKQKCDFYTRQFIDAMSPSNFALTNPEVLKETIESNGQNLVAGLENLMSDIDKGRISMTDESKFTLGENLATTPGSVVFENKLIQLVHFKPMTEKVNERPILIIPPCINKYYILDLSEHNSYVRYCLEQGNDVYIISWRNPDESLGDVTWDEYISVGTIPAIDAVKEISGAKKINAVSWCIGGTMLATTMSVLASKRKKPIATATFFTTLLDFSDPGELGVFIDESQVQQHEHKLKEGGVMPGKQLASTFAMLRANDLVWSYVVNNYLKGKTPPPFDILFWNGDSTNMTSAMYTWYLRNMYLENNLAKPGGVELCGVKVDLGKIDCPVYFLSAIEDHIAPWKTTFIGTELVKSESIEFVLAASGHVAGVINPASKNKRHFWKDGELGKGPEHWLESAEEVPGSWWPHWDAWLKANGNKTVDAPSQLGTDKYPELEPAPGSFVMAKAS</sequence>
<evidence type="ECO:0000256" key="1">
    <source>
        <dbReference type="ARBA" id="ARBA00004496"/>
    </source>
</evidence>
<keyword evidence="3" id="KW-0808">Transferase</keyword>
<evidence type="ECO:0000256" key="2">
    <source>
        <dbReference type="ARBA" id="ARBA00022490"/>
    </source>
</evidence>
<reference evidence="6 7" key="1">
    <citation type="journal article" date="2013" name="Genome Announc.">
        <title>Genome Sequence of the Pyrene- and Fluoranthene-Degrading Bacterium Cycloclasticus sp. Strain PY97M.</title>
        <authorList>
            <person name="Cui Z."/>
            <person name="Xu G."/>
            <person name="Li Q."/>
            <person name="Gao W."/>
            <person name="Zheng L."/>
        </authorList>
    </citation>
    <scope>NUCLEOTIDE SEQUENCE [LARGE SCALE GENOMIC DNA]</scope>
    <source>
        <strain evidence="6 7">PY97M</strain>
    </source>
</reference>
<keyword evidence="7" id="KW-1185">Reference proteome</keyword>
<organism evidence="6 7">
    <name type="scientific">Cycloclasticus pugetii</name>
    <dbReference type="NCBI Taxonomy" id="34068"/>
    <lineage>
        <taxon>Bacteria</taxon>
        <taxon>Pseudomonadati</taxon>
        <taxon>Pseudomonadota</taxon>
        <taxon>Gammaproteobacteria</taxon>
        <taxon>Thiotrichales</taxon>
        <taxon>Piscirickettsiaceae</taxon>
        <taxon>Cycloclasticus</taxon>
    </lineage>
</organism>
<dbReference type="Proteomes" id="UP000015462">
    <property type="component" value="Unassembled WGS sequence"/>
</dbReference>
<comment type="subcellular location">
    <subcellularLocation>
        <location evidence="1">Cytoplasm</location>
    </subcellularLocation>
</comment>